<name>A0A2P2IV01_RHIMU</name>
<dbReference type="EMBL" id="GGEC01004566">
    <property type="protein sequence ID" value="MBW85049.1"/>
    <property type="molecule type" value="Transcribed_RNA"/>
</dbReference>
<accession>A0A2P2IV01</accession>
<sequence>MIQNIFEWKKEQTSVVFVAV</sequence>
<organism evidence="1">
    <name type="scientific">Rhizophora mucronata</name>
    <name type="common">Asiatic mangrove</name>
    <dbReference type="NCBI Taxonomy" id="61149"/>
    <lineage>
        <taxon>Eukaryota</taxon>
        <taxon>Viridiplantae</taxon>
        <taxon>Streptophyta</taxon>
        <taxon>Embryophyta</taxon>
        <taxon>Tracheophyta</taxon>
        <taxon>Spermatophyta</taxon>
        <taxon>Magnoliopsida</taxon>
        <taxon>eudicotyledons</taxon>
        <taxon>Gunneridae</taxon>
        <taxon>Pentapetalae</taxon>
        <taxon>rosids</taxon>
        <taxon>fabids</taxon>
        <taxon>Malpighiales</taxon>
        <taxon>Rhizophoraceae</taxon>
        <taxon>Rhizophora</taxon>
    </lineage>
</organism>
<reference evidence="1" key="1">
    <citation type="submission" date="2018-02" db="EMBL/GenBank/DDBJ databases">
        <title>Rhizophora mucronata_Transcriptome.</title>
        <authorList>
            <person name="Meera S.P."/>
            <person name="Sreeshan A."/>
            <person name="Augustine A."/>
        </authorList>
    </citation>
    <scope>NUCLEOTIDE SEQUENCE</scope>
    <source>
        <tissue evidence="1">Leaf</tissue>
    </source>
</reference>
<protein>
    <submittedName>
        <fullName evidence="1">Uncharacterized protein</fullName>
    </submittedName>
</protein>
<evidence type="ECO:0000313" key="1">
    <source>
        <dbReference type="EMBL" id="MBW85049.1"/>
    </source>
</evidence>
<dbReference type="AlphaFoldDB" id="A0A2P2IV01"/>
<proteinExistence type="predicted"/>